<dbReference type="AlphaFoldDB" id="A0A485B3U3"/>
<name>A0A485B3U3_KLUCR</name>
<keyword evidence="2" id="KW-1185">Reference proteome</keyword>
<gene>
    <name evidence="1" type="ORF">NCTC12993_02594</name>
</gene>
<accession>A0A485B3U3</accession>
<proteinExistence type="predicted"/>
<protein>
    <submittedName>
        <fullName evidence="1">Uncharacterized protein</fullName>
    </submittedName>
</protein>
<organism evidence="1 2">
    <name type="scientific">Kluyvera cryocrescens</name>
    <name type="common">Kluyvera citrophila</name>
    <dbReference type="NCBI Taxonomy" id="580"/>
    <lineage>
        <taxon>Bacteria</taxon>
        <taxon>Pseudomonadati</taxon>
        <taxon>Pseudomonadota</taxon>
        <taxon>Gammaproteobacteria</taxon>
        <taxon>Enterobacterales</taxon>
        <taxon>Enterobacteriaceae</taxon>
        <taxon>Kluyvera</taxon>
    </lineage>
</organism>
<evidence type="ECO:0000313" key="1">
    <source>
        <dbReference type="EMBL" id="VFS63339.1"/>
    </source>
</evidence>
<dbReference type="Proteomes" id="UP000401081">
    <property type="component" value="Unassembled WGS sequence"/>
</dbReference>
<evidence type="ECO:0000313" key="2">
    <source>
        <dbReference type="Proteomes" id="UP000401081"/>
    </source>
</evidence>
<sequence>MMAVTFNDWWYFYVIVVTLISYKQCPFEKINIKTHSLSDRINLLPQKRSFVNGEGQKCPFK</sequence>
<reference evidence="1 2" key="1">
    <citation type="submission" date="2019-03" db="EMBL/GenBank/DDBJ databases">
        <authorList>
            <consortium name="Pathogen Informatics"/>
        </authorList>
    </citation>
    <scope>NUCLEOTIDE SEQUENCE [LARGE SCALE GENOMIC DNA]</scope>
    <source>
        <strain evidence="1 2">NCTC12993</strain>
    </source>
</reference>
<dbReference type="EMBL" id="CAADJD010000018">
    <property type="protein sequence ID" value="VFS63339.1"/>
    <property type="molecule type" value="Genomic_DNA"/>
</dbReference>